<proteinExistence type="predicted"/>
<dbReference type="EMBL" id="AP021906">
    <property type="protein sequence ID" value="BBP87092.1"/>
    <property type="molecule type" value="Genomic_DNA"/>
</dbReference>
<dbReference type="AlphaFoldDB" id="A0A5S9M2X7"/>
<dbReference type="InterPro" id="IPR023213">
    <property type="entry name" value="CAT-like_dom_sf"/>
</dbReference>
<evidence type="ECO:0000259" key="1">
    <source>
        <dbReference type="Pfam" id="PF00668"/>
    </source>
</evidence>
<evidence type="ECO:0000313" key="2">
    <source>
        <dbReference type="EMBL" id="BBP87092.1"/>
    </source>
</evidence>
<dbReference type="GO" id="GO:0008610">
    <property type="term" value="P:lipid biosynthetic process"/>
    <property type="evidence" value="ECO:0007669"/>
    <property type="project" value="UniProtKB-ARBA"/>
</dbReference>
<dbReference type="SUPFAM" id="SSF52777">
    <property type="entry name" value="CoA-dependent acyltransferases"/>
    <property type="match status" value="1"/>
</dbReference>
<feature type="domain" description="Condensation" evidence="1">
    <location>
        <begin position="3"/>
        <end position="102"/>
    </location>
</feature>
<reference evidence="2 3" key="1">
    <citation type="submission" date="2019-12" db="EMBL/GenBank/DDBJ databases">
        <title>Full genome sequence of a Bacillus safensis strain isolated from commercially available natto in Indonesia.</title>
        <authorList>
            <person name="Yoshida M."/>
            <person name="Uomi M."/>
            <person name="Waturangi D."/>
            <person name="Ekaputri J.J."/>
            <person name="Setiamarga D.H.E."/>
        </authorList>
    </citation>
    <scope>NUCLEOTIDE SEQUENCE [LARGE SCALE GENOMIC DNA]</scope>
    <source>
        <strain evidence="2 3">IDN1</strain>
    </source>
</reference>
<organism evidence="2 3">
    <name type="scientific">Bacillus safensis</name>
    <dbReference type="NCBI Taxonomy" id="561879"/>
    <lineage>
        <taxon>Bacteria</taxon>
        <taxon>Bacillati</taxon>
        <taxon>Bacillota</taxon>
        <taxon>Bacilli</taxon>
        <taxon>Bacillales</taxon>
        <taxon>Bacillaceae</taxon>
        <taxon>Bacillus</taxon>
    </lineage>
</organism>
<accession>A0A5S9M2X7</accession>
<name>A0A5S9M2X7_BACIA</name>
<dbReference type="Gene3D" id="3.30.559.10">
    <property type="entry name" value="Chloramphenicol acetyltransferase-like domain"/>
    <property type="match status" value="1"/>
</dbReference>
<sequence length="108" mass="12605">MGKEEYYLLCAQHHIISDAWSLSLLIQELEVAYDALLADETPQLPALEIEWTDYVHWENEQLKHHQKKDQTYWLNTLQGELPVLELPFDRPRPPVQTFNGATEQNCTG</sequence>
<dbReference type="GO" id="GO:0003824">
    <property type="term" value="F:catalytic activity"/>
    <property type="evidence" value="ECO:0007669"/>
    <property type="project" value="InterPro"/>
</dbReference>
<dbReference type="InterPro" id="IPR001242">
    <property type="entry name" value="Condensation_dom"/>
</dbReference>
<dbReference type="PANTHER" id="PTHR45398">
    <property type="match status" value="1"/>
</dbReference>
<dbReference type="Proteomes" id="UP000464658">
    <property type="component" value="Chromosome"/>
</dbReference>
<dbReference type="Pfam" id="PF00668">
    <property type="entry name" value="Condensation"/>
    <property type="match status" value="1"/>
</dbReference>
<evidence type="ECO:0000313" key="3">
    <source>
        <dbReference type="Proteomes" id="UP000464658"/>
    </source>
</evidence>
<dbReference type="PANTHER" id="PTHR45398:SF1">
    <property type="entry name" value="ENZYME, PUTATIVE (JCVI)-RELATED"/>
    <property type="match status" value="1"/>
</dbReference>
<protein>
    <recommendedName>
        <fullName evidence="1">Condensation domain-containing protein</fullName>
    </recommendedName>
</protein>
<gene>
    <name evidence="2" type="ORF">BsIDN1_07100</name>
</gene>